<feature type="transmembrane region" description="Helical" evidence="2">
    <location>
        <begin position="364"/>
        <end position="385"/>
    </location>
</feature>
<dbReference type="OrthoDB" id="9764596at2"/>
<keyword evidence="2" id="KW-0812">Transmembrane</keyword>
<feature type="transmembrane region" description="Helical" evidence="2">
    <location>
        <begin position="270"/>
        <end position="288"/>
    </location>
</feature>
<evidence type="ECO:0000313" key="3">
    <source>
        <dbReference type="EMBL" id="TFI57820.1"/>
    </source>
</evidence>
<comment type="caution">
    <text evidence="3">The sequence shown here is derived from an EMBL/GenBank/DDBJ whole genome shotgun (WGS) entry which is preliminary data.</text>
</comment>
<dbReference type="RefSeq" id="WP_135087461.1">
    <property type="nucleotide sequence ID" value="NZ_SPDV01000023.1"/>
</dbReference>
<evidence type="ECO:0000256" key="1">
    <source>
        <dbReference type="ARBA" id="ARBA00009617"/>
    </source>
</evidence>
<name>A0A4Y8ZP83_9SPHN</name>
<feature type="transmembrane region" description="Helical" evidence="2">
    <location>
        <begin position="323"/>
        <end position="343"/>
    </location>
</feature>
<dbReference type="InterPro" id="IPR036259">
    <property type="entry name" value="MFS_trans_sf"/>
</dbReference>
<evidence type="ECO:0000256" key="2">
    <source>
        <dbReference type="SAM" id="Phobius"/>
    </source>
</evidence>
<dbReference type="InterPro" id="IPR001927">
    <property type="entry name" value="Na/Gal_symport"/>
</dbReference>
<dbReference type="Gene3D" id="1.20.1250.20">
    <property type="entry name" value="MFS general substrate transporter like domains"/>
    <property type="match status" value="1"/>
</dbReference>
<reference evidence="3 4" key="1">
    <citation type="submission" date="2019-03" db="EMBL/GenBank/DDBJ databases">
        <title>Genome sequence of Sphingomonas sp. 17J27-24.</title>
        <authorList>
            <person name="Kim M."/>
            <person name="Maeng S."/>
            <person name="Sathiyaraj S."/>
        </authorList>
    </citation>
    <scope>NUCLEOTIDE SEQUENCE [LARGE SCALE GENOMIC DNA]</scope>
    <source>
        <strain evidence="3 4">17J27-24</strain>
    </source>
</reference>
<accession>A0A4Y8ZP83</accession>
<feature type="transmembrane region" description="Helical" evidence="2">
    <location>
        <begin position="405"/>
        <end position="427"/>
    </location>
</feature>
<keyword evidence="2" id="KW-1133">Transmembrane helix</keyword>
<feature type="transmembrane region" description="Helical" evidence="2">
    <location>
        <begin position="12"/>
        <end position="37"/>
    </location>
</feature>
<dbReference type="GO" id="GO:0005886">
    <property type="term" value="C:plasma membrane"/>
    <property type="evidence" value="ECO:0007669"/>
    <property type="project" value="TreeGrafter"/>
</dbReference>
<organism evidence="3 4">
    <name type="scientific">Sphingomonas parva</name>
    <dbReference type="NCBI Taxonomy" id="2555898"/>
    <lineage>
        <taxon>Bacteria</taxon>
        <taxon>Pseudomonadati</taxon>
        <taxon>Pseudomonadota</taxon>
        <taxon>Alphaproteobacteria</taxon>
        <taxon>Sphingomonadales</taxon>
        <taxon>Sphingomonadaceae</taxon>
        <taxon>Sphingomonas</taxon>
    </lineage>
</organism>
<keyword evidence="2" id="KW-0472">Membrane</keyword>
<dbReference type="NCBIfam" id="TIGR00792">
    <property type="entry name" value="gph"/>
    <property type="match status" value="1"/>
</dbReference>
<feature type="transmembrane region" description="Helical" evidence="2">
    <location>
        <begin position="226"/>
        <end position="250"/>
    </location>
</feature>
<dbReference type="Proteomes" id="UP000298213">
    <property type="component" value="Unassembled WGS sequence"/>
</dbReference>
<keyword evidence="4" id="KW-1185">Reference proteome</keyword>
<dbReference type="GO" id="GO:0006814">
    <property type="term" value="P:sodium ion transport"/>
    <property type="evidence" value="ECO:0007669"/>
    <property type="project" value="InterPro"/>
</dbReference>
<feature type="transmembrane region" description="Helical" evidence="2">
    <location>
        <begin position="105"/>
        <end position="132"/>
    </location>
</feature>
<dbReference type="GO" id="GO:0015293">
    <property type="term" value="F:symporter activity"/>
    <property type="evidence" value="ECO:0007669"/>
    <property type="project" value="InterPro"/>
</dbReference>
<dbReference type="SUPFAM" id="SSF103473">
    <property type="entry name" value="MFS general substrate transporter"/>
    <property type="match status" value="1"/>
</dbReference>
<feature type="transmembrane region" description="Helical" evidence="2">
    <location>
        <begin position="297"/>
        <end position="317"/>
    </location>
</feature>
<feature type="transmembrane region" description="Helical" evidence="2">
    <location>
        <begin position="43"/>
        <end position="66"/>
    </location>
</feature>
<protein>
    <submittedName>
        <fullName evidence="3">MFS transporter</fullName>
    </submittedName>
</protein>
<feature type="transmembrane region" description="Helical" evidence="2">
    <location>
        <begin position="153"/>
        <end position="176"/>
    </location>
</feature>
<dbReference type="EMBL" id="SPDV01000023">
    <property type="protein sequence ID" value="TFI57820.1"/>
    <property type="molecule type" value="Genomic_DNA"/>
</dbReference>
<dbReference type="InterPro" id="IPR039672">
    <property type="entry name" value="MFS_2"/>
</dbReference>
<sequence>MLSPPSPGKLRLLLFAAGDFAFNLYWQSIMLFLLFYYSDALALPIATAAAIYAAASVWDGIANFVAGMIADRRRPRGGYGRVLIVGSIPLGLACILTYVPPVAPGFWGVVLLAAGHFLFRTAYAALNVPYLAMTARISVDSRDRAFVAGARMLFGTLAWVTVASLTVPVGAWLAGTARPTDAYFGAAIVVACAATVILMLVGATYRDETPPAASEPQSIRAALASLAANRAFVTLNLAMMAMIVAVSVLNKSVLYYFKYFLGDDAAGQSALAWMGLVSAIAVPFWMVVQRPLGTRNVWFVATGACMAGLALFAAVEIGDPRAMQLFLVAMQAVIIGLHFSFWAMLPNTIEYGEQATGLRVEGTVFGMAALLQRVAIGIATVLLGFGFKSAGYVANVAQSAVTLSLMRWTIIAVPLGFLALSCLLMLLNPLGKGAHARIVGRLEEESKKG</sequence>
<comment type="similarity">
    <text evidence="1">Belongs to the sodium:galactoside symporter (TC 2.A.2) family.</text>
</comment>
<dbReference type="AlphaFoldDB" id="A0A4Y8ZP83"/>
<dbReference type="PANTHER" id="PTHR11328:SF24">
    <property type="entry name" value="MAJOR FACILITATOR SUPERFAMILY (MFS) PROFILE DOMAIN-CONTAINING PROTEIN"/>
    <property type="match status" value="1"/>
</dbReference>
<gene>
    <name evidence="3" type="ORF">E2493_13020</name>
</gene>
<dbReference type="GO" id="GO:0008643">
    <property type="term" value="P:carbohydrate transport"/>
    <property type="evidence" value="ECO:0007669"/>
    <property type="project" value="InterPro"/>
</dbReference>
<proteinExistence type="inferred from homology"/>
<dbReference type="PANTHER" id="PTHR11328">
    <property type="entry name" value="MAJOR FACILITATOR SUPERFAMILY DOMAIN-CONTAINING PROTEIN"/>
    <property type="match status" value="1"/>
</dbReference>
<feature type="transmembrane region" description="Helical" evidence="2">
    <location>
        <begin position="78"/>
        <end position="99"/>
    </location>
</feature>
<feature type="transmembrane region" description="Helical" evidence="2">
    <location>
        <begin position="182"/>
        <end position="205"/>
    </location>
</feature>
<evidence type="ECO:0000313" key="4">
    <source>
        <dbReference type="Proteomes" id="UP000298213"/>
    </source>
</evidence>
<dbReference type="Pfam" id="PF13347">
    <property type="entry name" value="MFS_2"/>
    <property type="match status" value="1"/>
</dbReference>